<keyword evidence="6" id="KW-1185">Reference proteome</keyword>
<proteinExistence type="predicted"/>
<dbReference type="AlphaFoldDB" id="A0A1Y2ESU7"/>
<reference evidence="5 6" key="1">
    <citation type="submission" date="2016-07" db="EMBL/GenBank/DDBJ databases">
        <title>Pervasive Adenine N6-methylation of Active Genes in Fungi.</title>
        <authorList>
            <consortium name="DOE Joint Genome Institute"/>
            <person name="Mondo S.J."/>
            <person name="Dannebaum R.O."/>
            <person name="Kuo R.C."/>
            <person name="Labutti K."/>
            <person name="Haridas S."/>
            <person name="Kuo A."/>
            <person name="Salamov A."/>
            <person name="Ahrendt S.R."/>
            <person name="Lipzen A."/>
            <person name="Sullivan W."/>
            <person name="Andreopoulos W.B."/>
            <person name="Clum A."/>
            <person name="Lindquist E."/>
            <person name="Daum C."/>
            <person name="Ramamoorthy G.K."/>
            <person name="Gryganskyi A."/>
            <person name="Culley D."/>
            <person name="Magnuson J.K."/>
            <person name="James T.Y."/>
            <person name="O'Malley M.A."/>
            <person name="Stajich J.E."/>
            <person name="Spatafora J.W."/>
            <person name="Visel A."/>
            <person name="Grigoriev I.V."/>
        </authorList>
    </citation>
    <scope>NUCLEOTIDE SEQUENCE [LARGE SCALE GENOMIC DNA]</scope>
    <source>
        <strain evidence="5 6">12-1054</strain>
    </source>
</reference>
<gene>
    <name evidence="5" type="ORF">BCR37DRAFT_352897</name>
</gene>
<dbReference type="RefSeq" id="XP_040721920.1">
    <property type="nucleotide sequence ID" value="XM_040868160.1"/>
</dbReference>
<evidence type="ECO:0000259" key="4">
    <source>
        <dbReference type="Pfam" id="PF00501"/>
    </source>
</evidence>
<comment type="caution">
    <text evidence="5">The sequence shown here is derived from an EMBL/GenBank/DDBJ whole genome shotgun (WGS) entry which is preliminary data.</text>
</comment>
<keyword evidence="2" id="KW-0067">ATP-binding</keyword>
<dbReference type="OMA" id="IWHSYER"/>
<dbReference type="GeneID" id="63784759"/>
<dbReference type="PROSITE" id="PS00455">
    <property type="entry name" value="AMP_BINDING"/>
    <property type="match status" value="1"/>
</dbReference>
<dbReference type="Pfam" id="PF00501">
    <property type="entry name" value="AMP-binding"/>
    <property type="match status" value="1"/>
</dbReference>
<name>A0A1Y2ESU7_PROLT</name>
<dbReference type="Proteomes" id="UP000193685">
    <property type="component" value="Unassembled WGS sequence"/>
</dbReference>
<feature type="compositionally biased region" description="Polar residues" evidence="3">
    <location>
        <begin position="1"/>
        <end position="10"/>
    </location>
</feature>
<dbReference type="GO" id="GO:0005524">
    <property type="term" value="F:ATP binding"/>
    <property type="evidence" value="ECO:0007669"/>
    <property type="project" value="UniProtKB-KW"/>
</dbReference>
<evidence type="ECO:0000256" key="1">
    <source>
        <dbReference type="ARBA" id="ARBA00022741"/>
    </source>
</evidence>
<organism evidence="5 6">
    <name type="scientific">Protomyces lactucae-debilis</name>
    <dbReference type="NCBI Taxonomy" id="2754530"/>
    <lineage>
        <taxon>Eukaryota</taxon>
        <taxon>Fungi</taxon>
        <taxon>Dikarya</taxon>
        <taxon>Ascomycota</taxon>
        <taxon>Taphrinomycotina</taxon>
        <taxon>Taphrinomycetes</taxon>
        <taxon>Taphrinales</taxon>
        <taxon>Protomycetaceae</taxon>
        <taxon>Protomyces</taxon>
    </lineage>
</organism>
<keyword evidence="1" id="KW-0547">Nucleotide-binding</keyword>
<dbReference type="OrthoDB" id="1700726at2759"/>
<feature type="domain" description="AMP-dependent synthetase/ligase" evidence="4">
    <location>
        <begin position="84"/>
        <end position="507"/>
    </location>
</feature>
<dbReference type="Gene3D" id="3.40.50.12780">
    <property type="entry name" value="N-terminal domain of ligase-like"/>
    <property type="match status" value="1"/>
</dbReference>
<accession>A0A1Y2ESU7</accession>
<evidence type="ECO:0000256" key="2">
    <source>
        <dbReference type="ARBA" id="ARBA00022840"/>
    </source>
</evidence>
<dbReference type="GO" id="GO:0004467">
    <property type="term" value="F:long-chain fatty acid-CoA ligase activity"/>
    <property type="evidence" value="ECO:0007669"/>
    <property type="project" value="TreeGrafter"/>
</dbReference>
<evidence type="ECO:0000313" key="5">
    <source>
        <dbReference type="EMBL" id="ORY73915.1"/>
    </source>
</evidence>
<protein>
    <recommendedName>
        <fullName evidence="4">AMP-dependent synthetase/ligase domain-containing protein</fullName>
    </recommendedName>
</protein>
<dbReference type="InterPro" id="IPR000873">
    <property type="entry name" value="AMP-dep_synth/lig_dom"/>
</dbReference>
<feature type="region of interest" description="Disordered" evidence="3">
    <location>
        <begin position="1"/>
        <end position="24"/>
    </location>
</feature>
<dbReference type="EMBL" id="MCFI01000032">
    <property type="protein sequence ID" value="ORY73915.1"/>
    <property type="molecule type" value="Genomic_DNA"/>
</dbReference>
<dbReference type="PANTHER" id="PTHR43272:SF33">
    <property type="entry name" value="AMP-BINDING DOMAIN-CONTAINING PROTEIN-RELATED"/>
    <property type="match status" value="1"/>
</dbReference>
<sequence>MRPNSPSSGQWYAPISPPNPGLTQQSITVPGSALPGRTPIYKNAKFPDAVLGTDDYKVTTAYEAFARGLAKSAKLKCLGHRPYDPATKTWGKYVWQTYEEVAKRRDAIGSGIVKLHENSLSGKTSQYCVGIFAKNRPEWTITDLGCASQNLISVALYDTLGGDSTQYIVNHCEMEMIICSLDHVAQLLAIKHQMPKVRVIVTMDELDSGEVAGHTKASLLQSWGKEKDVQIMSFKQLEQLGNQFPRAHNMPKMDDIWTINYTSGTTGNPKGAMLPHHTVPASSLASGAATGAGPNDIAFSVLPLAHCYQRSIDNGMLYAGGAIGYSHGDILAIVEDMQLLKPSIFPSVPRILSRFAAAIRAQTIYAPGVAGAISRTAFAAKNAKIEAGGDNTHILWDRVWCAKIKKIFGGNLKVISSGSAPISHDDYRFLQCALGCSIVNGYGLTETNATACVALPKDCSVGHCGPPMVLNEFCLRSVPSMNYTIEDKPNPRGELWIRGPNRFREYLKDPVKTAEAITEDGWFMTGDVFQVDSMGRFGMIDRVKNFFKLAQGEYVAPEKIENYLLSSPIAAQIMVHGNSEESYLVAIAGVNPDEFAPWASKILNRQINPTDIEAVKQACQEKKVKDAYLKICEANSTKGKLAGFEKIKRVFMTVEPFTFENDLVTPTMKVKRSQAAKFYKKEIDEMYAEKMVEKIAKL</sequence>
<dbReference type="InterPro" id="IPR020845">
    <property type="entry name" value="AMP-binding_CS"/>
</dbReference>
<dbReference type="SUPFAM" id="SSF56801">
    <property type="entry name" value="Acetyl-CoA synthetase-like"/>
    <property type="match status" value="1"/>
</dbReference>
<dbReference type="STRING" id="56484.A0A1Y2ESU7"/>
<evidence type="ECO:0000313" key="6">
    <source>
        <dbReference type="Proteomes" id="UP000193685"/>
    </source>
</evidence>
<dbReference type="GO" id="GO:0005783">
    <property type="term" value="C:endoplasmic reticulum"/>
    <property type="evidence" value="ECO:0007669"/>
    <property type="project" value="TreeGrafter"/>
</dbReference>
<dbReference type="GO" id="GO:0016020">
    <property type="term" value="C:membrane"/>
    <property type="evidence" value="ECO:0007669"/>
    <property type="project" value="TreeGrafter"/>
</dbReference>
<evidence type="ECO:0000256" key="3">
    <source>
        <dbReference type="SAM" id="MobiDB-lite"/>
    </source>
</evidence>
<dbReference type="PANTHER" id="PTHR43272">
    <property type="entry name" value="LONG-CHAIN-FATTY-ACID--COA LIGASE"/>
    <property type="match status" value="1"/>
</dbReference>
<dbReference type="InterPro" id="IPR042099">
    <property type="entry name" value="ANL_N_sf"/>
</dbReference>